<protein>
    <submittedName>
        <fullName evidence="2">Uncharacterized protein</fullName>
    </submittedName>
</protein>
<organism evidence="2 3">
    <name type="scientific">Mytilus coruscus</name>
    <name type="common">Sea mussel</name>
    <dbReference type="NCBI Taxonomy" id="42192"/>
    <lineage>
        <taxon>Eukaryota</taxon>
        <taxon>Metazoa</taxon>
        <taxon>Spiralia</taxon>
        <taxon>Lophotrochozoa</taxon>
        <taxon>Mollusca</taxon>
        <taxon>Bivalvia</taxon>
        <taxon>Autobranchia</taxon>
        <taxon>Pteriomorphia</taxon>
        <taxon>Mytilida</taxon>
        <taxon>Mytiloidea</taxon>
        <taxon>Mytilidae</taxon>
        <taxon>Mytilinae</taxon>
        <taxon>Mytilus</taxon>
    </lineage>
</organism>
<dbReference type="OrthoDB" id="6270329at2759"/>
<proteinExistence type="predicted"/>
<reference evidence="2 3" key="1">
    <citation type="submission" date="2020-06" db="EMBL/GenBank/DDBJ databases">
        <authorList>
            <person name="Li R."/>
            <person name="Bekaert M."/>
        </authorList>
    </citation>
    <scope>NUCLEOTIDE SEQUENCE [LARGE SCALE GENOMIC DNA]</scope>
    <source>
        <strain evidence="3">wild</strain>
    </source>
</reference>
<evidence type="ECO:0000256" key="1">
    <source>
        <dbReference type="SAM" id="Coils"/>
    </source>
</evidence>
<keyword evidence="1" id="KW-0175">Coiled coil</keyword>
<dbReference type="SUPFAM" id="SSF63829">
    <property type="entry name" value="Calcium-dependent phosphotriesterase"/>
    <property type="match status" value="1"/>
</dbReference>
<dbReference type="AlphaFoldDB" id="A0A6J8DKU2"/>
<dbReference type="EMBL" id="CACVKT020007531">
    <property type="protein sequence ID" value="CAC5408337.1"/>
    <property type="molecule type" value="Genomic_DNA"/>
</dbReference>
<gene>
    <name evidence="2" type="ORF">MCOR_41741</name>
</gene>
<feature type="coiled-coil region" evidence="1">
    <location>
        <begin position="22"/>
        <end position="121"/>
    </location>
</feature>
<sequence>MQGNHFIDDFFTPSSVHQSAALDNIEKVLKDLEINISSAIKDRNRNLTELREQKLVITEQIKEKRQKINTLLDQLEGVLLEKASAMEKEYCRKIEEVITKLEDAKERVDEIRNDVESVKMCASNLQMFMGTKAFQESVSTNETNIRKLDNNGSLNTVTIECKFNGKMDRVIKEIKTLGDIKMNNCDKHVSFFWKGGKSTQILKPVSGAKSFGEIIAKLVRRINIGRNNLTGCVLSEAGNMLFVQANKNKLLKYESNGQFHSESCIIPGQNHVGYDLAVVDSNLVGVSSGGHFPQKIHFIDINNAKVRKEIILQDWCYGLSYHNGIFICCTHNNGIKLYDTLSQKLNNMQILPNAPKHVNETYVTSNEKGIFHSNWRDNSVICYDYNGQVQWTYTDSLLKNHTASP</sequence>
<keyword evidence="3" id="KW-1185">Reference proteome</keyword>
<evidence type="ECO:0000313" key="2">
    <source>
        <dbReference type="EMBL" id="CAC5408337.1"/>
    </source>
</evidence>
<dbReference type="Proteomes" id="UP000507470">
    <property type="component" value="Unassembled WGS sequence"/>
</dbReference>
<accession>A0A6J8DKU2</accession>
<name>A0A6J8DKU2_MYTCO</name>
<evidence type="ECO:0000313" key="3">
    <source>
        <dbReference type="Proteomes" id="UP000507470"/>
    </source>
</evidence>